<dbReference type="Proteomes" id="UP000187012">
    <property type="component" value="Unassembled WGS sequence"/>
</dbReference>
<dbReference type="STRING" id="1247936.BN2475_450139"/>
<dbReference type="AlphaFoldDB" id="A0A1N7S9A8"/>
<gene>
    <name evidence="2" type="ORF">BN2475_450139</name>
</gene>
<feature type="compositionally biased region" description="Basic and acidic residues" evidence="1">
    <location>
        <begin position="45"/>
        <end position="64"/>
    </location>
</feature>
<accession>A0A1N7S9A8</accession>
<feature type="region of interest" description="Disordered" evidence="1">
    <location>
        <begin position="31"/>
        <end position="64"/>
    </location>
</feature>
<evidence type="ECO:0000256" key="1">
    <source>
        <dbReference type="SAM" id="MobiDB-lite"/>
    </source>
</evidence>
<evidence type="ECO:0000313" key="3">
    <source>
        <dbReference type="Proteomes" id="UP000187012"/>
    </source>
</evidence>
<organism evidence="2 3">
    <name type="scientific">Paraburkholderia ribeironis</name>
    <dbReference type="NCBI Taxonomy" id="1247936"/>
    <lineage>
        <taxon>Bacteria</taxon>
        <taxon>Pseudomonadati</taxon>
        <taxon>Pseudomonadota</taxon>
        <taxon>Betaproteobacteria</taxon>
        <taxon>Burkholderiales</taxon>
        <taxon>Burkholderiaceae</taxon>
        <taxon>Paraburkholderia</taxon>
    </lineage>
</organism>
<keyword evidence="3" id="KW-1185">Reference proteome</keyword>
<proteinExistence type="predicted"/>
<name>A0A1N7S9A8_9BURK</name>
<dbReference type="EMBL" id="CYGX02000045">
    <property type="protein sequence ID" value="SIT43911.1"/>
    <property type="molecule type" value="Genomic_DNA"/>
</dbReference>
<reference evidence="2 3" key="1">
    <citation type="submission" date="2016-12" db="EMBL/GenBank/DDBJ databases">
        <authorList>
            <person name="Song W.-J."/>
            <person name="Kurnit D.M."/>
        </authorList>
    </citation>
    <scope>NUCLEOTIDE SEQUENCE [LARGE SCALE GENOMIC DNA]</scope>
    <source>
        <strain evidence="2 3">STM7296</strain>
    </source>
</reference>
<sequence>MVNPYFWTERANRYLSDELLEEGMRDAIDITGGAINGSAEPAASDAREDQRRRQEKSDEWNDEQ</sequence>
<evidence type="ECO:0000313" key="2">
    <source>
        <dbReference type="EMBL" id="SIT43911.1"/>
    </source>
</evidence>
<protein>
    <submittedName>
        <fullName evidence="2">Uncharacterized protein</fullName>
    </submittedName>
</protein>